<sequence>MHVTATAFEHHVAHAYVDPYAADLTDGHRPALADPYQDTDYLLAPPDPAERLSYTIDPRDRHRLDLHAALTTAGIPPRPEDRDAIDQLSALPAGINATLQRWLHHSA</sequence>
<evidence type="ECO:0000313" key="1">
    <source>
        <dbReference type="EMBL" id="OQD51744.1"/>
    </source>
</evidence>
<accession>A0A1V6MH02</accession>
<evidence type="ECO:0000313" key="2">
    <source>
        <dbReference type="Proteomes" id="UP000184286"/>
    </source>
</evidence>
<reference evidence="2" key="1">
    <citation type="submission" date="2016-11" db="EMBL/GenBank/DDBJ databases">
        <authorList>
            <person name="Schniete J.K."/>
            <person name="Salih T."/>
            <person name="Algora Gallardo L."/>
            <person name="Martinez Fernandez S."/>
            <person name="Herron P.R."/>
        </authorList>
    </citation>
    <scope>NUCLEOTIDE SEQUENCE [LARGE SCALE GENOMIC DNA]</scope>
    <source>
        <strain evidence="2">DSM 41896</strain>
    </source>
</reference>
<dbReference type="Proteomes" id="UP000184286">
    <property type="component" value="Unassembled WGS sequence"/>
</dbReference>
<dbReference type="EMBL" id="MPOH02000058">
    <property type="protein sequence ID" value="OQD51744.1"/>
    <property type="molecule type" value="Genomic_DNA"/>
</dbReference>
<protein>
    <submittedName>
        <fullName evidence="1">Uncharacterized protein</fullName>
    </submittedName>
</protein>
<reference evidence="1 2" key="2">
    <citation type="submission" date="2017-02" db="EMBL/GenBank/DDBJ databases">
        <title>Draft genome sequence of Streptomyces phaeoluteigriseus type strain DSM41896.</title>
        <authorList>
            <person name="Salih T.S."/>
            <person name="Algora Gallardo L."/>
            <person name="Melo Santos T."/>
            <person name="Filgueira Martinez S."/>
            <person name="Herron P.R."/>
        </authorList>
    </citation>
    <scope>NUCLEOTIDE SEQUENCE [LARGE SCALE GENOMIC DNA]</scope>
    <source>
        <strain evidence="1 2">DSM 41896</strain>
    </source>
</reference>
<comment type="caution">
    <text evidence="1">The sequence shown here is derived from an EMBL/GenBank/DDBJ whole genome shotgun (WGS) entry which is preliminary data.</text>
</comment>
<organism evidence="1 2">
    <name type="scientific">Streptomyces phaeoluteigriseus</name>
    <dbReference type="NCBI Taxonomy" id="114686"/>
    <lineage>
        <taxon>Bacteria</taxon>
        <taxon>Bacillati</taxon>
        <taxon>Actinomycetota</taxon>
        <taxon>Actinomycetes</taxon>
        <taxon>Kitasatosporales</taxon>
        <taxon>Streptomycetaceae</taxon>
        <taxon>Streptomyces</taxon>
        <taxon>Streptomyces aurantiacus group</taxon>
    </lineage>
</organism>
<name>A0A1V6MH02_9ACTN</name>
<proteinExistence type="predicted"/>
<gene>
    <name evidence="1" type="ORF">BM536_038260</name>
</gene>
<dbReference type="AlphaFoldDB" id="A0A1V6MH02"/>